<proteinExistence type="predicted"/>
<evidence type="ECO:0000313" key="3">
    <source>
        <dbReference type="Proteomes" id="UP000199452"/>
    </source>
</evidence>
<dbReference type="OrthoDB" id="1261513at2"/>
<dbReference type="EMBL" id="FMYP01000023">
    <property type="protein sequence ID" value="SDC26889.1"/>
    <property type="molecule type" value="Genomic_DNA"/>
</dbReference>
<dbReference type="Proteomes" id="UP000199452">
    <property type="component" value="Unassembled WGS sequence"/>
</dbReference>
<reference evidence="2 3" key="1">
    <citation type="submission" date="2016-09" db="EMBL/GenBank/DDBJ databases">
        <authorList>
            <person name="Capua I."/>
            <person name="De Benedictis P."/>
            <person name="Joannis T."/>
            <person name="Lombin L.H."/>
            <person name="Cattoli G."/>
        </authorList>
    </citation>
    <scope>NUCLEOTIDE SEQUENCE [LARGE SCALE GENOMIC DNA]</scope>
    <source>
        <strain evidence="2 3">A7P-90m</strain>
    </source>
</reference>
<protein>
    <recommendedName>
        <fullName evidence="1">Lipocalin-like domain-containing protein</fullName>
    </recommendedName>
</protein>
<dbReference type="RefSeq" id="WP_092437659.1">
    <property type="nucleotide sequence ID" value="NZ_FMYP01000023.1"/>
</dbReference>
<name>A0A1G6K778_9BACT</name>
<gene>
    <name evidence="2" type="ORF">SAMN05216323_102338</name>
</gene>
<dbReference type="AlphaFoldDB" id="A0A1G6K778"/>
<evidence type="ECO:0000259" key="1">
    <source>
        <dbReference type="Pfam" id="PF13648"/>
    </source>
</evidence>
<dbReference type="InterPro" id="IPR024311">
    <property type="entry name" value="Lipocalin-like"/>
</dbReference>
<keyword evidence="3" id="KW-1185">Reference proteome</keyword>
<feature type="domain" description="Lipocalin-like" evidence="1">
    <location>
        <begin position="33"/>
        <end position="109"/>
    </location>
</feature>
<evidence type="ECO:0000313" key="2">
    <source>
        <dbReference type="EMBL" id="SDC26889.1"/>
    </source>
</evidence>
<sequence length="125" mass="13670">MKNFHYLLILTIAVLSVFLFASFAEENISVNPIVKVWTLQSKTVAGVTVATTCDPNSKWDFKADGTYVITDNCDSIESGAWKLSDDAKTITLDGVTAYNVVESSVGSLVIETKVAEIGLIRWSFN</sequence>
<accession>A0A1G6K778</accession>
<organism evidence="2 3">
    <name type="scientific">Williamwhitmania taraxaci</name>
    <dbReference type="NCBI Taxonomy" id="1640674"/>
    <lineage>
        <taxon>Bacteria</taxon>
        <taxon>Pseudomonadati</taxon>
        <taxon>Bacteroidota</taxon>
        <taxon>Bacteroidia</taxon>
        <taxon>Bacteroidales</taxon>
        <taxon>Williamwhitmaniaceae</taxon>
        <taxon>Williamwhitmania</taxon>
    </lineage>
</organism>
<dbReference type="Pfam" id="PF13648">
    <property type="entry name" value="Lipocalin_4"/>
    <property type="match status" value="1"/>
</dbReference>